<keyword evidence="2" id="KW-1185">Reference proteome</keyword>
<reference evidence="1 2" key="1">
    <citation type="journal article" date="2018" name="PLoS Pathog.">
        <title>Evolution of structural diversity of trichothecenes, a family of toxins produced by plant pathogenic and entomopathogenic fungi.</title>
        <authorList>
            <person name="Proctor R.H."/>
            <person name="McCormick S.P."/>
            <person name="Kim H.S."/>
            <person name="Cardoza R.E."/>
            <person name="Stanley A.M."/>
            <person name="Lindo L."/>
            <person name="Kelly A."/>
            <person name="Brown D.W."/>
            <person name="Lee T."/>
            <person name="Vaughan M.M."/>
            <person name="Alexander N.J."/>
            <person name="Busman M."/>
            <person name="Gutierrez S."/>
        </authorList>
    </citation>
    <scope>NUCLEOTIDE SEQUENCE [LARGE SCALE GENOMIC DNA]</scope>
    <source>
        <strain evidence="1 2">NRRL 20695</strain>
    </source>
</reference>
<dbReference type="AlphaFoldDB" id="A0A395T5L6"/>
<dbReference type="Proteomes" id="UP000266234">
    <property type="component" value="Unassembled WGS sequence"/>
</dbReference>
<evidence type="ECO:0000313" key="1">
    <source>
        <dbReference type="EMBL" id="RGP80008.1"/>
    </source>
</evidence>
<dbReference type="OrthoDB" id="3434980at2759"/>
<accession>A0A395T5L6</accession>
<protein>
    <submittedName>
        <fullName evidence="1">Succinyl-:3-ketoacid-coenzyme a mitochondrial</fullName>
    </submittedName>
</protein>
<gene>
    <name evidence="1" type="ORF">FLONG3_1779</name>
</gene>
<dbReference type="EMBL" id="PXOG01000037">
    <property type="protein sequence ID" value="RGP80008.1"/>
    <property type="molecule type" value="Genomic_DNA"/>
</dbReference>
<sequence length="73" mass="8445">MSEKINIRYRYEGIEAWEKSNEDVRKFIKEDSGQDFWPETRSLPPFGMPPPVSKDCVEKLKALDGVVVDVVED</sequence>
<proteinExistence type="predicted"/>
<evidence type="ECO:0000313" key="2">
    <source>
        <dbReference type="Proteomes" id="UP000266234"/>
    </source>
</evidence>
<organism evidence="1 2">
    <name type="scientific">Fusarium longipes</name>
    <dbReference type="NCBI Taxonomy" id="694270"/>
    <lineage>
        <taxon>Eukaryota</taxon>
        <taxon>Fungi</taxon>
        <taxon>Dikarya</taxon>
        <taxon>Ascomycota</taxon>
        <taxon>Pezizomycotina</taxon>
        <taxon>Sordariomycetes</taxon>
        <taxon>Hypocreomycetidae</taxon>
        <taxon>Hypocreales</taxon>
        <taxon>Nectriaceae</taxon>
        <taxon>Fusarium</taxon>
    </lineage>
</organism>
<comment type="caution">
    <text evidence="1">The sequence shown here is derived from an EMBL/GenBank/DDBJ whole genome shotgun (WGS) entry which is preliminary data.</text>
</comment>
<name>A0A395T5L6_9HYPO</name>